<evidence type="ECO:0000313" key="2">
    <source>
        <dbReference type="EMBL" id="OGM61027.1"/>
    </source>
</evidence>
<protein>
    <submittedName>
        <fullName evidence="2">Uncharacterized protein</fullName>
    </submittedName>
</protein>
<reference evidence="2 3" key="1">
    <citation type="journal article" date="2016" name="Nat. Commun.">
        <title>Thousands of microbial genomes shed light on interconnected biogeochemical processes in an aquifer system.</title>
        <authorList>
            <person name="Anantharaman K."/>
            <person name="Brown C.T."/>
            <person name="Hug L.A."/>
            <person name="Sharon I."/>
            <person name="Castelle C.J."/>
            <person name="Probst A.J."/>
            <person name="Thomas B.C."/>
            <person name="Singh A."/>
            <person name="Wilkins M.J."/>
            <person name="Karaoz U."/>
            <person name="Brodie E.L."/>
            <person name="Williams K.H."/>
            <person name="Hubbard S.S."/>
            <person name="Banfield J.F."/>
        </authorList>
    </citation>
    <scope>NUCLEOTIDE SEQUENCE [LARGE SCALE GENOMIC DNA]</scope>
</reference>
<sequence length="402" mass="42972">MKTKLFVFLSLIVLVGLILSACAPNGASSTNTCKPTLGDEFSDGTGMDVTLQNGESISPKYYEEFSDGCGGTWALTGSGSLSFIQGSSVSDSSKEVFSEDPTSVPSESYDNTVPQEVFVQSQPEITLLPLPPASEQAISDVDVAVIDGGRVIALANCDGQEPAKIVPVEVDGMKAEARFCMPDGEFDKVQWMAVMPLTLANGVPGDEVIVGGLFLASAGVWTLAKVAVVSSDTISFRSNNPVTTSFPITDNPYDNSWWSVDHDESLRLIEGIKTRADDHNRLNTKGDCVSSGSICIKGSVSTGRAIVAFVVASGPNMYYMAAEAPLTTNPGDGKIPFGDGTFINPKKLVWTCAWWFSTVIGRDKKPDSSLLTAGQGWERWLMIESKYGPFFNIASIELPKTP</sequence>
<name>A0A1F8BAH2_9BACT</name>
<dbReference type="AlphaFoldDB" id="A0A1F8BAH2"/>
<dbReference type="STRING" id="1802514.A2955_01645"/>
<keyword evidence="1" id="KW-0732">Signal</keyword>
<feature type="signal peptide" evidence="1">
    <location>
        <begin position="1"/>
        <end position="23"/>
    </location>
</feature>
<dbReference type="PROSITE" id="PS51257">
    <property type="entry name" value="PROKAR_LIPOPROTEIN"/>
    <property type="match status" value="1"/>
</dbReference>
<accession>A0A1F8BAH2</accession>
<dbReference type="Proteomes" id="UP000177501">
    <property type="component" value="Unassembled WGS sequence"/>
</dbReference>
<evidence type="ECO:0000313" key="3">
    <source>
        <dbReference type="Proteomes" id="UP000177501"/>
    </source>
</evidence>
<comment type="caution">
    <text evidence="2">The sequence shown here is derived from an EMBL/GenBank/DDBJ whole genome shotgun (WGS) entry which is preliminary data.</text>
</comment>
<organism evidence="2 3">
    <name type="scientific">Candidatus Woesebacteria bacterium RIFCSPLOWO2_01_FULL_37_19</name>
    <dbReference type="NCBI Taxonomy" id="1802514"/>
    <lineage>
        <taxon>Bacteria</taxon>
        <taxon>Candidatus Woeseibacteriota</taxon>
    </lineage>
</organism>
<evidence type="ECO:0000256" key="1">
    <source>
        <dbReference type="SAM" id="SignalP"/>
    </source>
</evidence>
<feature type="chain" id="PRO_5009535003" evidence="1">
    <location>
        <begin position="24"/>
        <end position="402"/>
    </location>
</feature>
<dbReference type="EMBL" id="MGHA01000012">
    <property type="protein sequence ID" value="OGM61027.1"/>
    <property type="molecule type" value="Genomic_DNA"/>
</dbReference>
<gene>
    <name evidence="2" type="ORF">A2955_01645</name>
</gene>
<proteinExistence type="predicted"/>